<evidence type="ECO:0000256" key="1">
    <source>
        <dbReference type="SAM" id="Phobius"/>
    </source>
</evidence>
<reference evidence="2" key="1">
    <citation type="journal article" date="2015" name="Sci. Rep.">
        <title>Spliced leader RNA trans-splicing discovered in copepods.</title>
        <authorList>
            <person name="Yang F."/>
            <person name="Xu D."/>
            <person name="Zhuang Y."/>
            <person name="Yi X."/>
            <person name="Huang Y."/>
            <person name="Chen H."/>
            <person name="Lin S."/>
            <person name="Campbell D.A."/>
            <person name="Sturm N.R."/>
            <person name="Liu G."/>
            <person name="Zhang H."/>
        </authorList>
    </citation>
    <scope>NUCLEOTIDE SEQUENCE</scope>
</reference>
<sequence>MLSFGRIFQLMLMIVLIAFPTVFPLSIVKYVPMEEESYTNTVYRKAYNLVPGLKRLRAKSPAEGRDFVSAVVTGLSTEFVGTGVVASSVIGLTSWILSSISHLIPIEVVEWMLGRKLIMQDVMNLEILVRDVVAIYAAWTR</sequence>
<protein>
    <submittedName>
        <fullName evidence="2">Uncharacterized protein</fullName>
    </submittedName>
</protein>
<keyword evidence="1" id="KW-0472">Membrane</keyword>
<feature type="transmembrane region" description="Helical" evidence="1">
    <location>
        <begin position="7"/>
        <end position="28"/>
    </location>
</feature>
<keyword evidence="1" id="KW-1133">Transmembrane helix</keyword>
<organism evidence="2">
    <name type="scientific">Paracalanus parvus</name>
    <dbReference type="NCBI Taxonomy" id="187406"/>
    <lineage>
        <taxon>Eukaryota</taxon>
        <taxon>Metazoa</taxon>
        <taxon>Ecdysozoa</taxon>
        <taxon>Arthropoda</taxon>
        <taxon>Crustacea</taxon>
        <taxon>Multicrustacea</taxon>
        <taxon>Hexanauplia</taxon>
        <taxon>Copepoda</taxon>
        <taxon>Calanoida</taxon>
        <taxon>Paracalanidae</taxon>
        <taxon>Paracalanus</taxon>
    </lineage>
</organism>
<keyword evidence="1" id="KW-0812">Transmembrane</keyword>
<name>A0A0U2UH76_9MAXI</name>
<dbReference type="EMBL" id="KT755345">
    <property type="protein sequence ID" value="ALS05179.1"/>
    <property type="molecule type" value="mRNA"/>
</dbReference>
<evidence type="ECO:0000313" key="2">
    <source>
        <dbReference type="EMBL" id="ALS05179.1"/>
    </source>
</evidence>
<dbReference type="AlphaFoldDB" id="A0A0U2UH76"/>
<accession>A0A0U2UH76</accession>
<proteinExistence type="evidence at transcript level"/>